<dbReference type="InterPro" id="IPR005543">
    <property type="entry name" value="PASTA_dom"/>
</dbReference>
<evidence type="ECO:0000313" key="4">
    <source>
        <dbReference type="Proteomes" id="UP000077519"/>
    </source>
</evidence>
<dbReference type="Proteomes" id="UP000077519">
    <property type="component" value="Unassembled WGS sequence"/>
</dbReference>
<gene>
    <name evidence="3" type="ORF">A3K89_14465</name>
</gene>
<dbReference type="Pfam" id="PF03793">
    <property type="entry name" value="PASTA"/>
    <property type="match status" value="1"/>
</dbReference>
<accession>A0A177Y6H1</accession>
<dbReference type="AlphaFoldDB" id="A0A177Y6H1"/>
<organism evidence="3 4">
    <name type="scientific">Rhodococcoides kyotonense</name>
    <dbReference type="NCBI Taxonomy" id="398843"/>
    <lineage>
        <taxon>Bacteria</taxon>
        <taxon>Bacillati</taxon>
        <taxon>Actinomycetota</taxon>
        <taxon>Actinomycetes</taxon>
        <taxon>Mycobacteriales</taxon>
        <taxon>Nocardiaceae</taxon>
        <taxon>Rhodococcoides</taxon>
    </lineage>
</organism>
<dbReference type="PROSITE" id="PS51178">
    <property type="entry name" value="PASTA"/>
    <property type="match status" value="1"/>
</dbReference>
<sequence length="97" mass="9858">MRNSFKKTAAVLAAVGSLSLGGASLASAATADTLTVPDVTGYSAPAAVRVLEDAGFTNVVVSGPYAHDWDTTVTRTSLAASTTAAETQPITVFVDPW</sequence>
<name>A0A177Y6H1_9NOCA</name>
<comment type="caution">
    <text evidence="3">The sequence shown here is derived from an EMBL/GenBank/DDBJ whole genome shotgun (WGS) entry which is preliminary data.</text>
</comment>
<evidence type="ECO:0000256" key="1">
    <source>
        <dbReference type="SAM" id="SignalP"/>
    </source>
</evidence>
<feature type="chain" id="PRO_5008079602" description="PASTA domain-containing protein" evidence="1">
    <location>
        <begin position="29"/>
        <end position="97"/>
    </location>
</feature>
<feature type="domain" description="PASTA" evidence="2">
    <location>
        <begin position="30"/>
        <end position="96"/>
    </location>
</feature>
<keyword evidence="1" id="KW-0732">Signal</keyword>
<dbReference type="RefSeq" id="WP_068432436.1">
    <property type="nucleotide sequence ID" value="NZ_LVHI01000041.1"/>
</dbReference>
<feature type="signal peptide" evidence="1">
    <location>
        <begin position="1"/>
        <end position="28"/>
    </location>
</feature>
<proteinExistence type="predicted"/>
<dbReference type="Gene3D" id="3.30.10.20">
    <property type="match status" value="1"/>
</dbReference>
<dbReference type="SMART" id="SM00740">
    <property type="entry name" value="PASTA"/>
    <property type="match status" value="1"/>
</dbReference>
<dbReference type="EMBL" id="LVHI01000041">
    <property type="protein sequence ID" value="OAK51075.1"/>
    <property type="molecule type" value="Genomic_DNA"/>
</dbReference>
<reference evidence="3 4" key="1">
    <citation type="submission" date="2016-03" db="EMBL/GenBank/DDBJ databases">
        <title>Genome sequence of Rhodococcus kyotonensis KB10.</title>
        <authorList>
            <person name="Jeong H."/>
            <person name="Hong C.E."/>
            <person name="Jo S.H."/>
            <person name="Park J.M."/>
        </authorList>
    </citation>
    <scope>NUCLEOTIDE SEQUENCE [LARGE SCALE GENOMIC DNA]</scope>
    <source>
        <strain evidence="3 4">KB10</strain>
    </source>
</reference>
<keyword evidence="4" id="KW-1185">Reference proteome</keyword>
<evidence type="ECO:0000259" key="2">
    <source>
        <dbReference type="PROSITE" id="PS51178"/>
    </source>
</evidence>
<evidence type="ECO:0000313" key="3">
    <source>
        <dbReference type="EMBL" id="OAK51075.1"/>
    </source>
</evidence>
<protein>
    <recommendedName>
        <fullName evidence="2">PASTA domain-containing protein</fullName>
    </recommendedName>
</protein>
<dbReference type="CDD" id="cd06577">
    <property type="entry name" value="PASTA_pknB"/>
    <property type="match status" value="1"/>
</dbReference>